<keyword evidence="3" id="KW-1185">Reference proteome</keyword>
<keyword evidence="2" id="KW-0808">Transferase</keyword>
<dbReference type="EMBL" id="REFV01000005">
    <property type="protein sequence ID" value="RMB60466.1"/>
    <property type="molecule type" value="Genomic_DNA"/>
</dbReference>
<evidence type="ECO:0000259" key="1">
    <source>
        <dbReference type="Pfam" id="PF00535"/>
    </source>
</evidence>
<proteinExistence type="predicted"/>
<dbReference type="GO" id="GO:0016740">
    <property type="term" value="F:transferase activity"/>
    <property type="evidence" value="ECO:0007669"/>
    <property type="project" value="UniProtKB-KW"/>
</dbReference>
<sequence length="285" mass="32642">MYRDNLRFLEAMFPHVDYRDFNILVINQTDEVRQLQSNLPNIRVINTKERGLPQSRNMAIKNAKGDICLVADDDVRYVEDVEDIVVSAFAKASLRDSQPSGERSAKAKLASPSETNHPTVITFQMVKESGVLYQDYPDIRKHTNKSISTVNGVVIAFNRKLLLEQHILYNNHFGLGATFGTANEYVFMRNVLKAGAVALFEPKVILSHPDVSSGRFQGEDRVIYGRAALKYKEYGVFAYLWILKYLRFLVAHKYIEPEQFREKLKVGFSGIKKYKQLLKDGLETR</sequence>
<dbReference type="AlphaFoldDB" id="A0A3M0GT15"/>
<evidence type="ECO:0000313" key="2">
    <source>
        <dbReference type="EMBL" id="RMB60466.1"/>
    </source>
</evidence>
<dbReference type="InterPro" id="IPR029044">
    <property type="entry name" value="Nucleotide-diphossugar_trans"/>
</dbReference>
<name>A0A3M0GT15_9FLAO</name>
<gene>
    <name evidence="2" type="ORF">EAX61_06495</name>
</gene>
<dbReference type="SUPFAM" id="SSF53448">
    <property type="entry name" value="Nucleotide-diphospho-sugar transferases"/>
    <property type="match status" value="1"/>
</dbReference>
<evidence type="ECO:0000313" key="3">
    <source>
        <dbReference type="Proteomes" id="UP000281985"/>
    </source>
</evidence>
<organism evidence="2 3">
    <name type="scientific">Dokdonia sinensis</name>
    <dbReference type="NCBI Taxonomy" id="2479847"/>
    <lineage>
        <taxon>Bacteria</taxon>
        <taxon>Pseudomonadati</taxon>
        <taxon>Bacteroidota</taxon>
        <taxon>Flavobacteriia</taxon>
        <taxon>Flavobacteriales</taxon>
        <taxon>Flavobacteriaceae</taxon>
        <taxon>Dokdonia</taxon>
    </lineage>
</organism>
<protein>
    <submittedName>
        <fullName evidence="2">Glycosyltransferase family 2 protein</fullName>
    </submittedName>
</protein>
<dbReference type="Pfam" id="PF00535">
    <property type="entry name" value="Glycos_transf_2"/>
    <property type="match status" value="1"/>
</dbReference>
<reference evidence="2 3" key="1">
    <citation type="submission" date="2018-10" db="EMBL/GenBank/DDBJ databases">
        <title>Dokdonia luteus sp. nov., isolated from sea water.</title>
        <authorList>
            <person name="Zhou L.Y."/>
            <person name="Du Z.J."/>
        </authorList>
    </citation>
    <scope>NUCLEOTIDE SEQUENCE [LARGE SCALE GENOMIC DNA]</scope>
    <source>
        <strain evidence="2 3">SH27</strain>
    </source>
</reference>
<dbReference type="Gene3D" id="3.90.550.10">
    <property type="entry name" value="Spore Coat Polysaccharide Biosynthesis Protein SpsA, Chain A"/>
    <property type="match status" value="1"/>
</dbReference>
<accession>A0A3M0GT15</accession>
<dbReference type="CDD" id="cd00761">
    <property type="entry name" value="Glyco_tranf_GTA_type"/>
    <property type="match status" value="1"/>
</dbReference>
<comment type="caution">
    <text evidence="2">The sequence shown here is derived from an EMBL/GenBank/DDBJ whole genome shotgun (WGS) entry which is preliminary data.</text>
</comment>
<dbReference type="InterPro" id="IPR001173">
    <property type="entry name" value="Glyco_trans_2-like"/>
</dbReference>
<dbReference type="Proteomes" id="UP000281985">
    <property type="component" value="Unassembled WGS sequence"/>
</dbReference>
<feature type="domain" description="Glycosyltransferase 2-like" evidence="1">
    <location>
        <begin position="17"/>
        <end position="80"/>
    </location>
</feature>